<dbReference type="EMBL" id="SSTM01000006">
    <property type="protein sequence ID" value="TJW09873.1"/>
    <property type="molecule type" value="Genomic_DNA"/>
</dbReference>
<name>A0A4T9T9X8_9ACTN</name>
<comment type="caution">
    <text evidence="2">The sequence shown here is derived from an EMBL/GenBank/DDBJ whole genome shotgun (WGS) entry which is preliminary data.</text>
</comment>
<evidence type="ECO:0000313" key="2">
    <source>
        <dbReference type="EMBL" id="TJW09873.1"/>
    </source>
</evidence>
<accession>A0A4T9T9X8</accession>
<protein>
    <submittedName>
        <fullName evidence="2">Uncharacterized protein</fullName>
    </submittedName>
</protein>
<feature type="region of interest" description="Disordered" evidence="1">
    <location>
        <begin position="204"/>
        <end position="225"/>
    </location>
</feature>
<reference evidence="2 3" key="1">
    <citation type="submission" date="2019-04" db="EMBL/GenBank/DDBJ databases">
        <title>Microbes associate with the intestines of laboratory mice.</title>
        <authorList>
            <person name="Navarre W."/>
            <person name="Wong E."/>
            <person name="Huang K.C."/>
            <person name="Tropini C."/>
            <person name="Ng K."/>
            <person name="Yu B."/>
        </authorList>
    </citation>
    <scope>NUCLEOTIDE SEQUENCE [LARGE SCALE GENOMIC DNA]</scope>
    <source>
        <strain evidence="2 3">NM48_B13</strain>
    </source>
</reference>
<gene>
    <name evidence="2" type="ORF">E5982_08490</name>
</gene>
<keyword evidence="3" id="KW-1185">Reference proteome</keyword>
<dbReference type="RefSeq" id="WP_136846102.1">
    <property type="nucleotide sequence ID" value="NZ_CANPEU010000019.1"/>
</dbReference>
<sequence length="329" mass="35409">MALDKLKKGIGKVGGVVAGVGSAAAEKAAKAGGAAAGVIADAGSAVADKAKEGMQIAAEAKLEARKKRLGPVFREDYFADDYDLPYIIVIEDEDQRKGEELCEGAIGWLTVSSDKVEVLHLYREFVDESGLRFHPIPRIGTAYLVDCFDEKRFVATDAFYSEMQKDKMSELQGVAYALGATYCILESLEASFSESRTSLKASVKADAGEEGKGGGEVAGSEVRSQGSSCSMLFEKEYAGSDDPQRPPLRWFKHDREINSLIEMRCGDGANNSVKKTKVVIDSSSSAAMTIKRAAQIDAALKGLKIKGAVSFESQCKSELRQKLVFTVVF</sequence>
<evidence type="ECO:0000313" key="3">
    <source>
        <dbReference type="Proteomes" id="UP000309454"/>
    </source>
</evidence>
<organism evidence="2 3">
    <name type="scientific">Parvibacter caecicola</name>
    <dbReference type="NCBI Taxonomy" id="747645"/>
    <lineage>
        <taxon>Bacteria</taxon>
        <taxon>Bacillati</taxon>
        <taxon>Actinomycetota</taxon>
        <taxon>Coriobacteriia</taxon>
        <taxon>Coriobacteriales</taxon>
        <taxon>Coriobacteriaceae</taxon>
        <taxon>Parvibacter</taxon>
    </lineage>
</organism>
<evidence type="ECO:0000256" key="1">
    <source>
        <dbReference type="SAM" id="MobiDB-lite"/>
    </source>
</evidence>
<dbReference type="OrthoDB" id="3199592at2"/>
<proteinExistence type="predicted"/>
<dbReference type="AlphaFoldDB" id="A0A4T9T9X8"/>
<dbReference type="Proteomes" id="UP000309454">
    <property type="component" value="Unassembled WGS sequence"/>
</dbReference>